<dbReference type="Proteomes" id="UP000436822">
    <property type="component" value="Unassembled WGS sequence"/>
</dbReference>
<protein>
    <recommendedName>
        <fullName evidence="3">Polyketide cyclase/dehydrase/lipid transport protein</fullName>
    </recommendedName>
</protein>
<name>A0A6N6JKJ4_9RHOB</name>
<dbReference type="EMBL" id="BLJE01000003">
    <property type="protein sequence ID" value="GFE65722.1"/>
    <property type="molecule type" value="Genomic_DNA"/>
</dbReference>
<reference evidence="1 2" key="1">
    <citation type="submission" date="2019-12" db="EMBL/GenBank/DDBJ databases">
        <title>Litoreibacter badius sp. nov., a novel bacteriochlorophyll a-containing bacterium in the genus Litoreibacter.</title>
        <authorList>
            <person name="Kanamuro M."/>
            <person name="Takabe Y."/>
            <person name="Mori K."/>
            <person name="Takaichi S."/>
            <person name="Hanada S."/>
        </authorList>
    </citation>
    <scope>NUCLEOTIDE SEQUENCE [LARGE SCALE GENOMIC DNA]</scope>
    <source>
        <strain evidence="1 2">K6</strain>
    </source>
</reference>
<dbReference type="SUPFAM" id="SSF55961">
    <property type="entry name" value="Bet v1-like"/>
    <property type="match status" value="1"/>
</dbReference>
<accession>A0A6N6JKJ4</accession>
<evidence type="ECO:0000313" key="2">
    <source>
        <dbReference type="Proteomes" id="UP000436822"/>
    </source>
</evidence>
<dbReference type="InterPro" id="IPR023393">
    <property type="entry name" value="START-like_dom_sf"/>
</dbReference>
<evidence type="ECO:0008006" key="3">
    <source>
        <dbReference type="Google" id="ProtNLM"/>
    </source>
</evidence>
<evidence type="ECO:0000313" key="1">
    <source>
        <dbReference type="EMBL" id="GFE65722.1"/>
    </source>
</evidence>
<proteinExistence type="predicted"/>
<sequence length="237" mass="25998">MTQAWPGMTRHPPQNSLKLENTVKYILSLTLALTMSTALSAQQMPNIEAERTAMYGESAAVTSDDSLTDYTYESGYLGAYIDAPLQSVQTLLLPMTPEEAFPLVHSGNADWSLQIETLTWDHSASEKPGELGMGSVRRCDFVGGAGTAYERIFAVEENRMIAYDLDMERSTVPLPIKDFFVIWTLEDKGADGTLITTRIYFDEAQDMGGNAAAAVGEALAVDFRNFANIHGGTYVEM</sequence>
<dbReference type="AlphaFoldDB" id="A0A6N6JKJ4"/>
<keyword evidence="2" id="KW-1185">Reference proteome</keyword>
<dbReference type="Gene3D" id="3.30.530.20">
    <property type="match status" value="1"/>
</dbReference>
<comment type="caution">
    <text evidence="1">The sequence shown here is derived from an EMBL/GenBank/DDBJ whole genome shotgun (WGS) entry which is preliminary data.</text>
</comment>
<organism evidence="1 2">
    <name type="scientific">Litoreibacter roseus</name>
    <dbReference type="NCBI Taxonomy" id="2601869"/>
    <lineage>
        <taxon>Bacteria</taxon>
        <taxon>Pseudomonadati</taxon>
        <taxon>Pseudomonadota</taxon>
        <taxon>Alphaproteobacteria</taxon>
        <taxon>Rhodobacterales</taxon>
        <taxon>Roseobacteraceae</taxon>
        <taxon>Litoreibacter</taxon>
    </lineage>
</organism>
<gene>
    <name evidence="1" type="ORF">KIN_27960</name>
</gene>